<dbReference type="OrthoDB" id="416834at2759"/>
<dbReference type="AlphaFoldDB" id="A0A8J2T016"/>
<comment type="pathway">
    <text evidence="2">Glycolipid biosynthesis; glycosylphosphatidylinositol-anchor biosynthesis.</text>
</comment>
<keyword evidence="8 12" id="KW-0256">Endoplasmic reticulum</keyword>
<keyword evidence="13" id="KW-0732">Signal</keyword>
<evidence type="ECO:0000256" key="11">
    <source>
        <dbReference type="ARBA" id="ARBA00024708"/>
    </source>
</evidence>
<evidence type="ECO:0000256" key="13">
    <source>
        <dbReference type="SAM" id="SignalP"/>
    </source>
</evidence>
<reference evidence="15" key="1">
    <citation type="journal article" date="2013" name="Genome Announc.">
        <title>Genome sequence of the food spoilage yeast Zygosaccharomyces bailii CLIB 213(T).</title>
        <authorList>
            <person name="Galeote V."/>
            <person name="Bigey F."/>
            <person name="Devillers H."/>
            <person name="Neuveglise C."/>
            <person name="Dequin S."/>
        </authorList>
    </citation>
    <scope>NUCLEOTIDE SEQUENCE [LARGE SCALE GENOMIC DNA]</scope>
    <source>
        <strain evidence="15">CLIB 213 / ATCC 58445 / CBS 680 / CCRC 21525 / NBRC 1098 / NCYC 1416 / NRRL Y-2227</strain>
    </source>
</reference>
<dbReference type="InterPro" id="IPR005599">
    <property type="entry name" value="GPI_mannosylTrfase"/>
</dbReference>
<evidence type="ECO:0000313" key="14">
    <source>
        <dbReference type="EMBL" id="CDF87311.1"/>
    </source>
</evidence>
<comment type="function">
    <text evidence="11">Mannosyltransferase involved in glycosylphosphatidylinositol-anchor biosynthesis. Transfers the third mannose to Man2-GlcN-acyl-PI during GPI precursor assembly.</text>
</comment>
<name>A0A8J2T016_ZYGB2</name>
<dbReference type="UniPathway" id="UPA00196"/>
<keyword evidence="9 12" id="KW-1133">Transmembrane helix</keyword>
<feature type="chain" id="PRO_5035250600" description="Mannosyltransferase" evidence="13">
    <location>
        <begin position="26"/>
        <end position="553"/>
    </location>
</feature>
<feature type="transmembrane region" description="Helical" evidence="12">
    <location>
        <begin position="248"/>
        <end position="266"/>
    </location>
</feature>
<organism evidence="14 15">
    <name type="scientific">Zygosaccharomyces bailii (strain CLIB 213 / ATCC 58445 / CBS 680 / BCRC 21525 / NBRC 1098 / NCYC 1416 / NRRL Y-2227)</name>
    <dbReference type="NCBI Taxonomy" id="1333698"/>
    <lineage>
        <taxon>Eukaryota</taxon>
        <taxon>Fungi</taxon>
        <taxon>Dikarya</taxon>
        <taxon>Ascomycota</taxon>
        <taxon>Saccharomycotina</taxon>
        <taxon>Saccharomycetes</taxon>
        <taxon>Saccharomycetales</taxon>
        <taxon>Saccharomycetaceae</taxon>
        <taxon>Zygosaccharomyces</taxon>
    </lineage>
</organism>
<gene>
    <name evidence="14" type="ORF">BN860_03532g</name>
</gene>
<feature type="transmembrane region" description="Helical" evidence="12">
    <location>
        <begin position="382"/>
        <end position="400"/>
    </location>
</feature>
<dbReference type="Pfam" id="PF03901">
    <property type="entry name" value="Glyco_transf_22"/>
    <property type="match status" value="1"/>
</dbReference>
<keyword evidence="7 12" id="KW-0812">Transmembrane</keyword>
<evidence type="ECO:0000256" key="2">
    <source>
        <dbReference type="ARBA" id="ARBA00004687"/>
    </source>
</evidence>
<evidence type="ECO:0000256" key="4">
    <source>
        <dbReference type="ARBA" id="ARBA00022502"/>
    </source>
</evidence>
<evidence type="ECO:0000256" key="7">
    <source>
        <dbReference type="ARBA" id="ARBA00022692"/>
    </source>
</evidence>
<dbReference type="GO" id="GO:0006506">
    <property type="term" value="P:GPI anchor biosynthetic process"/>
    <property type="evidence" value="ECO:0007669"/>
    <property type="project" value="UniProtKB-UniPathway"/>
</dbReference>
<evidence type="ECO:0000256" key="5">
    <source>
        <dbReference type="ARBA" id="ARBA00022676"/>
    </source>
</evidence>
<evidence type="ECO:0000256" key="10">
    <source>
        <dbReference type="ARBA" id="ARBA00023136"/>
    </source>
</evidence>
<feature type="transmembrane region" description="Helical" evidence="12">
    <location>
        <begin position="104"/>
        <end position="125"/>
    </location>
</feature>
<protein>
    <recommendedName>
        <fullName evidence="12">Mannosyltransferase</fullName>
        <ecNumber evidence="12">2.4.1.-</ecNumber>
    </recommendedName>
</protein>
<evidence type="ECO:0000256" key="3">
    <source>
        <dbReference type="ARBA" id="ARBA00006065"/>
    </source>
</evidence>
<evidence type="ECO:0000256" key="1">
    <source>
        <dbReference type="ARBA" id="ARBA00004477"/>
    </source>
</evidence>
<dbReference type="EMBL" id="HG316454">
    <property type="protein sequence ID" value="CDF87311.1"/>
    <property type="molecule type" value="Genomic_DNA"/>
</dbReference>
<feature type="transmembrane region" description="Helical" evidence="12">
    <location>
        <begin position="303"/>
        <end position="322"/>
    </location>
</feature>
<evidence type="ECO:0000256" key="6">
    <source>
        <dbReference type="ARBA" id="ARBA00022679"/>
    </source>
</evidence>
<dbReference type="GO" id="GO:0005789">
    <property type="term" value="C:endoplasmic reticulum membrane"/>
    <property type="evidence" value="ECO:0007669"/>
    <property type="project" value="UniProtKB-SubCell"/>
</dbReference>
<comment type="subcellular location">
    <subcellularLocation>
        <location evidence="1 12">Endoplasmic reticulum membrane</location>
        <topology evidence="1 12">Multi-pass membrane protein</topology>
    </subcellularLocation>
</comment>
<evidence type="ECO:0000256" key="8">
    <source>
        <dbReference type="ARBA" id="ARBA00022824"/>
    </source>
</evidence>
<comment type="similarity">
    <text evidence="3">Belongs to the glycosyltransferase 22 family. PIGB subfamily.</text>
</comment>
<evidence type="ECO:0000256" key="12">
    <source>
        <dbReference type="RuleBase" id="RU363075"/>
    </source>
</evidence>
<dbReference type="PANTHER" id="PTHR22760">
    <property type="entry name" value="GLYCOSYLTRANSFERASE"/>
    <property type="match status" value="1"/>
</dbReference>
<keyword evidence="4" id="KW-0337">GPI-anchor biosynthesis</keyword>
<keyword evidence="6" id="KW-0808">Transferase</keyword>
<evidence type="ECO:0000313" key="15">
    <source>
        <dbReference type="Proteomes" id="UP000019375"/>
    </source>
</evidence>
<sequence length="553" mass="64518">MPLLPTGKRARWIVCTLVISRITNALFTRTFFQADEFWQALEPAHFKAFGYGTLTWEWQYGLRSYAFPFLFELAYRSISLISRMARHWLGDEAGSLFEYYGVIYAPKIMMAIIAALGEFYTIMFVRKLYLLSFDKKDDIIPHEDWVVTRITMFLTLTNFFNCFLITRTFINCFEMCLTAVALYYWDWSGGEEIYGSDFTKSLVVALFACWQRPTNGLVWLVLGGYLVATLASKGCYNKIMYLIVKTALAFALVILFSTVIDFYFYGRLIFPPILFFKFNVMSPLSSFYGTNQWHFHITQSLPLMLNYNIPLFFLGIWAVCASKQAKAKIWIQVVAVIFFNLLAYSILSHKEFRFIYPLQPLCMAISAFGALKLKQGYTIKHFTFVIPVISVISAMLLIRYHESGTISVIKYLHGKPSVDSIGFLMPCHSTPWQSYLHRSDIDNLWAITCDPPLHLIDDPDADQKLPNYMDESDFLYEDVFHFITHAFPPFENGVQQQAHLHSWPEYLVVFEHLEKAFLKEYLKKNYREEIRFFNSLAHWDSRRQGDVIVYHKL</sequence>
<dbReference type="Proteomes" id="UP000019375">
    <property type="component" value="Unassembled WGS sequence"/>
</dbReference>
<dbReference type="EC" id="2.4.1.-" evidence="12"/>
<dbReference type="GO" id="GO:0000026">
    <property type="term" value="F:alpha-1,2-mannosyltransferase activity"/>
    <property type="evidence" value="ECO:0007669"/>
    <property type="project" value="TreeGrafter"/>
</dbReference>
<keyword evidence="10 12" id="KW-0472">Membrane</keyword>
<feature type="transmembrane region" description="Helical" evidence="12">
    <location>
        <begin position="353"/>
        <end position="370"/>
    </location>
</feature>
<proteinExistence type="inferred from homology"/>
<keyword evidence="5 12" id="KW-0328">Glycosyltransferase</keyword>
<feature type="transmembrane region" description="Helical" evidence="12">
    <location>
        <begin position="329"/>
        <end position="347"/>
    </location>
</feature>
<accession>A0A8J2T016</accession>
<feature type="signal peptide" evidence="13">
    <location>
        <begin position="1"/>
        <end position="25"/>
    </location>
</feature>
<keyword evidence="15" id="KW-1185">Reference proteome</keyword>
<evidence type="ECO:0000256" key="9">
    <source>
        <dbReference type="ARBA" id="ARBA00022989"/>
    </source>
</evidence>
<dbReference type="PANTHER" id="PTHR22760:SF4">
    <property type="entry name" value="GPI MANNOSYLTRANSFERASE 3"/>
    <property type="match status" value="1"/>
</dbReference>